<comment type="caution">
    <text evidence="1">The sequence shown here is derived from an EMBL/GenBank/DDBJ whole genome shotgun (WGS) entry which is preliminary data.</text>
</comment>
<evidence type="ECO:0000313" key="2">
    <source>
        <dbReference type="Proteomes" id="UP001362899"/>
    </source>
</evidence>
<protein>
    <submittedName>
        <fullName evidence="1">Uncharacterized protein</fullName>
    </submittedName>
</protein>
<evidence type="ECO:0000313" key="1">
    <source>
        <dbReference type="EMBL" id="GMM50516.1"/>
    </source>
</evidence>
<reference evidence="1 2" key="1">
    <citation type="journal article" date="2023" name="Elife">
        <title>Identification of key yeast species and microbe-microbe interactions impacting larval growth of Drosophila in the wild.</title>
        <authorList>
            <person name="Mure A."/>
            <person name="Sugiura Y."/>
            <person name="Maeda R."/>
            <person name="Honda K."/>
            <person name="Sakurai N."/>
            <person name="Takahashi Y."/>
            <person name="Watada M."/>
            <person name="Katoh T."/>
            <person name="Gotoh A."/>
            <person name="Gotoh Y."/>
            <person name="Taniguchi I."/>
            <person name="Nakamura K."/>
            <person name="Hayashi T."/>
            <person name="Katayama T."/>
            <person name="Uemura T."/>
            <person name="Hattori Y."/>
        </authorList>
    </citation>
    <scope>NUCLEOTIDE SEQUENCE [LARGE SCALE GENOMIC DNA]</scope>
    <source>
        <strain evidence="1 2">SB-73</strain>
    </source>
</reference>
<dbReference type="Proteomes" id="UP001362899">
    <property type="component" value="Unassembled WGS sequence"/>
</dbReference>
<organism evidence="1 2">
    <name type="scientific">Starmerella bacillaris</name>
    <name type="common">Yeast</name>
    <name type="synonym">Candida zemplinina</name>
    <dbReference type="NCBI Taxonomy" id="1247836"/>
    <lineage>
        <taxon>Eukaryota</taxon>
        <taxon>Fungi</taxon>
        <taxon>Dikarya</taxon>
        <taxon>Ascomycota</taxon>
        <taxon>Saccharomycotina</taxon>
        <taxon>Dipodascomycetes</taxon>
        <taxon>Dipodascales</taxon>
        <taxon>Trichomonascaceae</taxon>
        <taxon>Starmerella</taxon>
    </lineage>
</organism>
<sequence length="721" mass="81186">MTGPLVLYSGKFVKSKTTKPKSVLSGLSKRSWLVYTQSYNGNVERDYLPLVHSMHRLMQPHHTGLLSEYNKAVLKSDEKSIHTKFQQLCDAANGYEYRHTQSNQKQSDKKSYNPATDSHIPYFSTFLSSLTGKISKKPSISSSIDAKPSQNPIRSSIKCPNTWREVAASTNSYGPPQLLSTIAFQSLHEHYLPVVYSQPECGFSVFVLCAMVERLGSSKNPDKIKAAYDLINKGKWSDSAKNLAISTLWRSVSWNMRSVYDMLLNVSVAKSFKLLPSMQNQLLNTKDATLRADIIVELAKQGVSMKSKLLEKTLRLTYGSSEVNSLKIMSIVALCRLPSGFYPFIVKQLCRRLSLPESSVELIDASEDTAAPSFVDSDDNNLVKNIDTTNETTNQVKNRKEYQILNELFNSRMIADLAEHHADITLHCLIIYILATKGIQDLQAVLSRWQTLDPKGVNSQTWLRIFQHFRRLGEPTKCDAILATVLSNPSTAKLDLAFMNEYLLSVAQFYNVHIYMNTLLRVLPELAHSMESLGITEYVSRVPQPDEYVPSARMLSAVNRDFEIDHRLHESWLTITYQSVLATVESQAELETLFTKYLDVAKNAKRTTLYVTDQFVAKMLALNIGAPTVDHAESIFLTALEKLSAILSVRADGRNHCRSVQVLVAAWVRRGELYRAIDLIRKAHSSRAIILTSAAVAPLQNALREKDREDFDAWCKDIGIL</sequence>
<accession>A0AAV5RIT2</accession>
<dbReference type="EMBL" id="BTGC01000003">
    <property type="protein sequence ID" value="GMM50516.1"/>
    <property type="molecule type" value="Genomic_DNA"/>
</dbReference>
<name>A0AAV5RIT2_STABA</name>
<dbReference type="AlphaFoldDB" id="A0AAV5RIT2"/>
<proteinExistence type="predicted"/>
<gene>
    <name evidence="1" type="ORF">DASB73_014740</name>
</gene>
<keyword evidence="2" id="KW-1185">Reference proteome</keyword>